<dbReference type="Proteomes" id="UP000005566">
    <property type="component" value="Unassembled WGS sequence"/>
</dbReference>
<reference evidence="1 2" key="1">
    <citation type="journal article" date="2014" name="Acta Crystallogr. D">
        <title>Structure-based characterization and antifreeze properties of a hyperactive ice-binding protein from the Antarctic bacterium Flavobacterium frigoris PS1.</title>
        <authorList>
            <person name="Do H."/>
            <person name="Kim S.J."/>
            <person name="Kim H.J."/>
            <person name="Lee J.H."/>
        </authorList>
    </citation>
    <scope>NUCLEOTIDE SEQUENCE [LARGE SCALE GENOMIC DNA]</scope>
    <source>
        <strain evidence="1 2">PS1</strain>
    </source>
</reference>
<organism evidence="1 2">
    <name type="scientific">Flavobacterium frigoris (strain PS1)</name>
    <dbReference type="NCBI Taxonomy" id="1086011"/>
    <lineage>
        <taxon>Bacteria</taxon>
        <taxon>Pseudomonadati</taxon>
        <taxon>Bacteroidota</taxon>
        <taxon>Flavobacteriia</taxon>
        <taxon>Flavobacteriales</taxon>
        <taxon>Flavobacteriaceae</taxon>
        <taxon>Flavobacterium</taxon>
    </lineage>
</organism>
<dbReference type="AlphaFoldDB" id="H7FRB5"/>
<gene>
    <name evidence="1" type="ORF">HJ01_01664</name>
</gene>
<protein>
    <submittedName>
        <fullName evidence="1">Uncharacterized protein</fullName>
    </submittedName>
</protein>
<sequence>MSSYFFKFGAKIPISIDFVKYFVVFFQIKKADLFLQVGFEFLKQGVIR</sequence>
<proteinExistence type="predicted"/>
<dbReference type="PATRIC" id="fig|1086011.3.peg.1626"/>
<name>H7FRB5_FLAFP</name>
<evidence type="ECO:0000313" key="2">
    <source>
        <dbReference type="Proteomes" id="UP000005566"/>
    </source>
</evidence>
<keyword evidence="2" id="KW-1185">Reference proteome</keyword>
<comment type="caution">
    <text evidence="1">The sequence shown here is derived from an EMBL/GenBank/DDBJ whole genome shotgun (WGS) entry which is preliminary data.</text>
</comment>
<accession>H7FRB5</accession>
<dbReference type="EMBL" id="AHKF01000017">
    <property type="protein sequence ID" value="EIA08898.1"/>
    <property type="molecule type" value="Genomic_DNA"/>
</dbReference>
<evidence type="ECO:0000313" key="1">
    <source>
        <dbReference type="EMBL" id="EIA08898.1"/>
    </source>
</evidence>